<dbReference type="Proteomes" id="UP000249341">
    <property type="component" value="Unassembled WGS sequence"/>
</dbReference>
<feature type="chain" id="PRO_5016285794" description="Secreted protein" evidence="1">
    <location>
        <begin position="31"/>
        <end position="100"/>
    </location>
</feature>
<dbReference type="AlphaFoldDB" id="A0A327ZHQ1"/>
<proteinExistence type="predicted"/>
<keyword evidence="3" id="KW-1185">Reference proteome</keyword>
<gene>
    <name evidence="2" type="ORF">B0I29_103154</name>
</gene>
<evidence type="ECO:0000313" key="3">
    <source>
        <dbReference type="Proteomes" id="UP000249341"/>
    </source>
</evidence>
<dbReference type="RefSeq" id="WP_146616738.1">
    <property type="nucleotide sequence ID" value="NZ_JACHWI010000009.1"/>
</dbReference>
<keyword evidence="1" id="KW-0732">Signal</keyword>
<evidence type="ECO:0000313" key="2">
    <source>
        <dbReference type="EMBL" id="RAK40128.1"/>
    </source>
</evidence>
<accession>A0A327ZHQ1</accession>
<evidence type="ECO:0008006" key="4">
    <source>
        <dbReference type="Google" id="ProtNLM"/>
    </source>
</evidence>
<evidence type="ECO:0000256" key="1">
    <source>
        <dbReference type="SAM" id="SignalP"/>
    </source>
</evidence>
<dbReference type="EMBL" id="QLMJ01000003">
    <property type="protein sequence ID" value="RAK40128.1"/>
    <property type="molecule type" value="Genomic_DNA"/>
</dbReference>
<protein>
    <recommendedName>
        <fullName evidence="4">Secreted protein</fullName>
    </recommendedName>
</protein>
<name>A0A327ZHQ1_9ACTN</name>
<sequence>MATTHRSVLLRSLPVLLALVLAFFTAPASAVRRPSANSISASSTAVQTASADACDAPARTQEDPASAPVRLCSTTAFERVLRAQTVAGAAGSRAPPASLA</sequence>
<feature type="signal peptide" evidence="1">
    <location>
        <begin position="1"/>
        <end position="30"/>
    </location>
</feature>
<reference evidence="2 3" key="1">
    <citation type="submission" date="2018-06" db="EMBL/GenBank/DDBJ databases">
        <title>Genomic Encyclopedia of Type Strains, Phase III (KMG-III): the genomes of soil and plant-associated and newly described type strains.</title>
        <authorList>
            <person name="Whitman W."/>
        </authorList>
    </citation>
    <scope>NUCLEOTIDE SEQUENCE [LARGE SCALE GENOMIC DNA]</scope>
    <source>
        <strain evidence="2 3">CGMCC 4.7090</strain>
    </source>
</reference>
<comment type="caution">
    <text evidence="2">The sequence shown here is derived from an EMBL/GenBank/DDBJ whole genome shotgun (WGS) entry which is preliminary data.</text>
</comment>
<organism evidence="2 3">
    <name type="scientific">Actinoplanes lutulentus</name>
    <dbReference type="NCBI Taxonomy" id="1287878"/>
    <lineage>
        <taxon>Bacteria</taxon>
        <taxon>Bacillati</taxon>
        <taxon>Actinomycetota</taxon>
        <taxon>Actinomycetes</taxon>
        <taxon>Micromonosporales</taxon>
        <taxon>Micromonosporaceae</taxon>
        <taxon>Actinoplanes</taxon>
    </lineage>
</organism>